<dbReference type="InterPro" id="IPR010730">
    <property type="entry name" value="HET"/>
</dbReference>
<keyword evidence="3" id="KW-1185">Reference proteome</keyword>
<dbReference type="PANTHER" id="PTHR33112:SF15">
    <property type="entry name" value="HETEROKARYON INCOMPATIBILITY DOMAIN-CONTAINING PROTEIN"/>
    <property type="match status" value="1"/>
</dbReference>
<reference evidence="2" key="1">
    <citation type="journal article" date="2021" name="Nat. Commun.">
        <title>Genetic determinants of endophytism in the Arabidopsis root mycobiome.</title>
        <authorList>
            <person name="Mesny F."/>
            <person name="Miyauchi S."/>
            <person name="Thiergart T."/>
            <person name="Pickel B."/>
            <person name="Atanasova L."/>
            <person name="Karlsson M."/>
            <person name="Huettel B."/>
            <person name="Barry K.W."/>
            <person name="Haridas S."/>
            <person name="Chen C."/>
            <person name="Bauer D."/>
            <person name="Andreopoulos W."/>
            <person name="Pangilinan J."/>
            <person name="LaButti K."/>
            <person name="Riley R."/>
            <person name="Lipzen A."/>
            <person name="Clum A."/>
            <person name="Drula E."/>
            <person name="Henrissat B."/>
            <person name="Kohler A."/>
            <person name="Grigoriev I.V."/>
            <person name="Martin F.M."/>
            <person name="Hacquard S."/>
        </authorList>
    </citation>
    <scope>NUCLEOTIDE SEQUENCE</scope>
    <source>
        <strain evidence="2">MPI-CAGE-CH-0243</strain>
    </source>
</reference>
<dbReference type="OrthoDB" id="5362512at2759"/>
<organism evidence="2 3">
    <name type="scientific">Dendryphion nanum</name>
    <dbReference type="NCBI Taxonomy" id="256645"/>
    <lineage>
        <taxon>Eukaryota</taxon>
        <taxon>Fungi</taxon>
        <taxon>Dikarya</taxon>
        <taxon>Ascomycota</taxon>
        <taxon>Pezizomycotina</taxon>
        <taxon>Dothideomycetes</taxon>
        <taxon>Pleosporomycetidae</taxon>
        <taxon>Pleosporales</taxon>
        <taxon>Torulaceae</taxon>
        <taxon>Dendryphion</taxon>
    </lineage>
</organism>
<evidence type="ECO:0000313" key="3">
    <source>
        <dbReference type="Proteomes" id="UP000700596"/>
    </source>
</evidence>
<accession>A0A9P9ILF3</accession>
<evidence type="ECO:0000313" key="2">
    <source>
        <dbReference type="EMBL" id="KAH7123634.1"/>
    </source>
</evidence>
<dbReference type="PANTHER" id="PTHR33112">
    <property type="entry name" value="DOMAIN PROTEIN, PUTATIVE-RELATED"/>
    <property type="match status" value="1"/>
</dbReference>
<dbReference type="Proteomes" id="UP000700596">
    <property type="component" value="Unassembled WGS sequence"/>
</dbReference>
<name>A0A9P9ILF3_9PLEO</name>
<dbReference type="EMBL" id="JAGMWT010000008">
    <property type="protein sequence ID" value="KAH7123634.1"/>
    <property type="molecule type" value="Genomic_DNA"/>
</dbReference>
<proteinExistence type="predicted"/>
<dbReference type="AlphaFoldDB" id="A0A9P9ILF3"/>
<sequence length="746" mass="84763">MLCSACHAALITDVEGRMCWDDRNPQDFVHHPTSRDFFTAVEQKCHICLNLQYQWEHKFKLRLEFPCHLDASITHQSGEKIKSIHFSRFYLGRGSRSFTPGPWYPSGERSFFITFYLSHQYQTAAQTSEINGEVMVTFVVNPYKDVQHLLPKSGLSGNTGSDASFVLVRTWLNECQSNHTICNDWGTTVNFQPSRILDISSALTKDTLILIDTKKTPLDGPYSTLSHCWGGALHTRLLKGNLEEFKQGIKCSKLLRVYQEAIDGAIRLGVRYLWIDSLCIVQDDKDDWFKEAALMFDIYRYASFNIGATGAADGNGQCFVNHDSNLLGPCLLDTKAKVESTAVKAKPRLRDRIFKKMSKNESVTASNTSTTPINPETTWHVVEENFWTERLHRQALNTRAWVLQERMTAPRMVHFGRDQIYWECHELHACEAYTKGPQAMYELQALKAVRPHVISSVFSAKTKLTPKGSPEWMSPSLDGPQKDLALHAWSDVIKQYNKLDITVPSDKLVALSGLAKLMHGLIQDDYVAGLWKSAMTMGLLWRMNHSERRREGKIQVSRLADSAVPTWSWASMHGNVFMLAISDAKLKAAGADIHAEVKEFNLTPVANDIFGSLSSAELKIRAQFWPASFLSHDLRSELMRRYGRAEYFPFLDLGDGNWSSGGFDCVLDVPLQPEELKEVMGWFIIPVVSLRHAGSVITQGLIVRKAEGRKTGWWERCGFFMYRNEEGFFEMAEKLCKPVFNEVWLV</sequence>
<comment type="caution">
    <text evidence="2">The sequence shown here is derived from an EMBL/GenBank/DDBJ whole genome shotgun (WGS) entry which is preliminary data.</text>
</comment>
<feature type="domain" description="Heterokaryon incompatibility" evidence="1">
    <location>
        <begin position="222"/>
        <end position="405"/>
    </location>
</feature>
<dbReference type="Pfam" id="PF06985">
    <property type="entry name" value="HET"/>
    <property type="match status" value="1"/>
</dbReference>
<protein>
    <submittedName>
        <fullName evidence="2">Heterokaryon incompatibility protein-domain-containing protein</fullName>
    </submittedName>
</protein>
<evidence type="ECO:0000259" key="1">
    <source>
        <dbReference type="Pfam" id="PF06985"/>
    </source>
</evidence>
<gene>
    <name evidence="2" type="ORF">B0J11DRAFT_568593</name>
</gene>